<evidence type="ECO:0000256" key="3">
    <source>
        <dbReference type="SAM" id="MobiDB-lite"/>
    </source>
</evidence>
<proteinExistence type="inferred from homology"/>
<dbReference type="Gene3D" id="1.25.10.10">
    <property type="entry name" value="Leucine-rich Repeat Variant"/>
    <property type="match status" value="2"/>
</dbReference>
<name>A0A448YW11_9STRA</name>
<organism evidence="4 5">
    <name type="scientific">Pseudo-nitzschia multistriata</name>
    <dbReference type="NCBI Taxonomy" id="183589"/>
    <lineage>
        <taxon>Eukaryota</taxon>
        <taxon>Sar</taxon>
        <taxon>Stramenopiles</taxon>
        <taxon>Ochrophyta</taxon>
        <taxon>Bacillariophyta</taxon>
        <taxon>Bacillariophyceae</taxon>
        <taxon>Bacillariophycidae</taxon>
        <taxon>Bacillariales</taxon>
        <taxon>Bacillariaceae</taxon>
        <taxon>Pseudo-nitzschia</taxon>
    </lineage>
</organism>
<feature type="region of interest" description="Disordered" evidence="3">
    <location>
        <begin position="511"/>
        <end position="532"/>
    </location>
</feature>
<dbReference type="OrthoDB" id="44068at2759"/>
<feature type="region of interest" description="Disordered" evidence="3">
    <location>
        <begin position="42"/>
        <end position="166"/>
    </location>
</feature>
<keyword evidence="2" id="KW-0677">Repeat</keyword>
<evidence type="ECO:0000313" key="5">
    <source>
        <dbReference type="Proteomes" id="UP000291116"/>
    </source>
</evidence>
<evidence type="ECO:0000313" key="4">
    <source>
        <dbReference type="EMBL" id="VEU33968.1"/>
    </source>
</evidence>
<feature type="compositionally biased region" description="Low complexity" evidence="3">
    <location>
        <begin position="153"/>
        <end position="166"/>
    </location>
</feature>
<feature type="compositionally biased region" description="Basic and acidic residues" evidence="3">
    <location>
        <begin position="123"/>
        <end position="139"/>
    </location>
</feature>
<evidence type="ECO:0000256" key="1">
    <source>
        <dbReference type="ARBA" id="ARBA00005462"/>
    </source>
</evidence>
<reference evidence="4 5" key="1">
    <citation type="submission" date="2019-01" db="EMBL/GenBank/DDBJ databases">
        <authorList>
            <person name="Ferrante I. M."/>
        </authorList>
    </citation>
    <scope>NUCLEOTIDE SEQUENCE [LARGE SCALE GENOMIC DNA]</scope>
    <source>
        <strain evidence="4 5">B856</strain>
    </source>
</reference>
<dbReference type="InterPro" id="IPR016024">
    <property type="entry name" value="ARM-type_fold"/>
</dbReference>
<evidence type="ECO:0000256" key="2">
    <source>
        <dbReference type="ARBA" id="ARBA00022737"/>
    </source>
</evidence>
<comment type="similarity">
    <text evidence="1">Belongs to the beta-catenin family.</text>
</comment>
<dbReference type="SUPFAM" id="SSF48371">
    <property type="entry name" value="ARM repeat"/>
    <property type="match status" value="1"/>
</dbReference>
<dbReference type="InterPro" id="IPR011989">
    <property type="entry name" value="ARM-like"/>
</dbReference>
<accession>A0A448YW11</accession>
<dbReference type="Proteomes" id="UP000291116">
    <property type="component" value="Unassembled WGS sequence"/>
</dbReference>
<protein>
    <recommendedName>
        <fullName evidence="6">Armadillo repeat-containing domain-containing protein</fullName>
    </recommendedName>
</protein>
<dbReference type="EMBL" id="CAACVS010000015">
    <property type="protein sequence ID" value="VEU33968.1"/>
    <property type="molecule type" value="Genomic_DNA"/>
</dbReference>
<dbReference type="PANTHER" id="PTHR47249">
    <property type="entry name" value="VACUOLAR PROTEIN 8"/>
    <property type="match status" value="1"/>
</dbReference>
<feature type="compositionally biased region" description="Acidic residues" evidence="3">
    <location>
        <begin position="75"/>
        <end position="87"/>
    </location>
</feature>
<evidence type="ECO:0008006" key="6">
    <source>
        <dbReference type="Google" id="ProtNLM"/>
    </source>
</evidence>
<sequence length="807" mass="90251">MSYSDDEKRLRMGCSSTTMGSILSARNNDLGEEAYMEYDQKEASMSVNEEGEEFSGHKNDVGTRDRDVINHLVDNDESIEVDEDIVEETSPPVCEDAVVNSDGNNRDQQSRVSFSKSIASIDTLERGHPSRKTNNDMKSPKKNARTSSARRLSAQSKKAASPASQPKSYIARILANHQRVPGGAAAKLIGRPDDNEGDYYQFVNDGDDALEVAAPLDELMKSRDMAKAEFEKGPTQNKRYHAAVKEDSRASAISSVTDGTVPRILDRDEVFHENAEAALHSILTPAKKPEPELDEIVEFRKKLKKNKKKTENPSKDQIVRNLLTSKTERHLATLKERMTDPSKSLTELMEAIASPKDGVFDRHYMVRRKNACGAMKVLTSNASHRVNICWTLGVLPALTSVLEDSGPAALDEQYPDKIIRLEYIEARNRAVSALIHLAMPQNNKLPIFHCPRLVPSLVRVIEQDDGEARRGCCLVLAHLSKSKENRLIMAQIPGLLDALVAVIEPKENFARSESSEDSMSCRSSHDTSDIDIHDRLSQEDNIDLNLSQKSTVQSLSQDPAELSVRYDEDPQPFLHGARQNVFACLGYLVKEKENAYVLARHVQLVNTLVFITRLQESSSQEHAVKILANFSRHRSNSKFLVFKIRGIVQAVVSATYSENTESRKYACYTLQNFSHDKPCRQQLALIDNLLEAVCARIREPASGDEKMAALHALKNLTDEPANLIPMTNTPECFATLMQVAHADSHSITEEMQYIACDALATLSHWFRSIATSGQRIGMTHPEENANRFAKDELFVPSLRVLTWEPWQ</sequence>
<feature type="compositionally biased region" description="Basic and acidic residues" evidence="3">
    <location>
        <begin position="54"/>
        <end position="69"/>
    </location>
</feature>
<dbReference type="InterPro" id="IPR045156">
    <property type="entry name" value="Vac8"/>
</dbReference>
<keyword evidence="5" id="KW-1185">Reference proteome</keyword>
<feature type="compositionally biased region" description="Polar residues" evidence="3">
    <location>
        <begin position="110"/>
        <end position="120"/>
    </location>
</feature>
<dbReference type="AlphaFoldDB" id="A0A448YW11"/>
<feature type="compositionally biased region" description="Basic and acidic residues" evidence="3">
    <location>
        <begin position="523"/>
        <end position="532"/>
    </location>
</feature>
<dbReference type="GO" id="GO:0071562">
    <property type="term" value="P:nucleus-vacuole junction assembly"/>
    <property type="evidence" value="ECO:0007669"/>
    <property type="project" value="InterPro"/>
</dbReference>
<dbReference type="PANTHER" id="PTHR47249:SF1">
    <property type="entry name" value="VACUOLAR PROTEIN 8"/>
    <property type="match status" value="1"/>
</dbReference>
<dbReference type="GO" id="GO:0043495">
    <property type="term" value="F:protein-membrane adaptor activity"/>
    <property type="evidence" value="ECO:0007669"/>
    <property type="project" value="InterPro"/>
</dbReference>
<gene>
    <name evidence="4" type="ORF">PSNMU_V1.4_AUG-EV-PASAV3_0006970</name>
</gene>